<dbReference type="EC" id="2.3.1.35" evidence="9"/>
<dbReference type="GO" id="GO:0004042">
    <property type="term" value="F:L-glutamate N-acetyltransferase activity"/>
    <property type="evidence" value="ECO:0007669"/>
    <property type="project" value="TreeGrafter"/>
</dbReference>
<dbReference type="UniPathway" id="UPA00068">
    <property type="reaction ID" value="UER00106"/>
</dbReference>
<evidence type="ECO:0000256" key="4">
    <source>
        <dbReference type="ARBA" id="ARBA00022605"/>
    </source>
</evidence>
<feature type="site" description="Cleavage; by autolysis" evidence="9">
    <location>
        <begin position="168"/>
        <end position="169"/>
    </location>
</feature>
<dbReference type="Proteomes" id="UP000002061">
    <property type="component" value="Chromosome"/>
</dbReference>
<keyword evidence="9" id="KW-0963">Cytoplasm</keyword>
<dbReference type="AlphaFoldDB" id="D5VR44"/>
<feature type="binding site" evidence="9">
    <location>
        <position position="251"/>
    </location>
    <ligand>
        <name>substrate</name>
    </ligand>
</feature>
<feature type="binding site" evidence="9">
    <location>
        <position position="169"/>
    </location>
    <ligand>
        <name>substrate</name>
    </ligand>
</feature>
<dbReference type="MEROPS" id="T05.002"/>
<dbReference type="InterPro" id="IPR016117">
    <property type="entry name" value="ArgJ-like_dom_sf"/>
</dbReference>
<dbReference type="KEGG" id="mif:Metin_0377"/>
<feature type="chain" id="PRO_5044352987" description="Glutamate N-acetyltransferase beta chain" evidence="9">
    <location>
        <begin position="169"/>
        <end position="386"/>
    </location>
</feature>
<dbReference type="STRING" id="573063.Metin_0377"/>
<dbReference type="OrthoDB" id="52592at2157"/>
<dbReference type="eggNOG" id="arCOG04413">
    <property type="taxonomic scope" value="Archaea"/>
</dbReference>
<evidence type="ECO:0000256" key="7">
    <source>
        <dbReference type="ARBA" id="ARBA00023315"/>
    </source>
</evidence>
<dbReference type="PANTHER" id="PTHR23100:SF0">
    <property type="entry name" value="ARGININE BIOSYNTHESIS BIFUNCTIONAL PROTEIN ARGJ, MITOCHONDRIAL"/>
    <property type="match status" value="1"/>
</dbReference>
<dbReference type="Gene3D" id="3.10.20.340">
    <property type="entry name" value="ArgJ beta chain, C-terminal domain"/>
    <property type="match status" value="1"/>
</dbReference>
<dbReference type="GO" id="GO:0004358">
    <property type="term" value="F:L-glutamate N-acetyltransferase activity, acting on acetyl-L-ornithine as donor"/>
    <property type="evidence" value="ECO:0007669"/>
    <property type="project" value="UniProtKB-UniRule"/>
</dbReference>
<dbReference type="InterPro" id="IPR002813">
    <property type="entry name" value="Arg_biosynth_ArgJ"/>
</dbReference>
<dbReference type="NCBIfam" id="TIGR00120">
    <property type="entry name" value="ArgJ"/>
    <property type="match status" value="1"/>
</dbReference>
<dbReference type="CDD" id="cd02152">
    <property type="entry name" value="OAT"/>
    <property type="match status" value="1"/>
</dbReference>
<comment type="subcellular location">
    <subcellularLocation>
        <location evidence="9">Cytoplasm</location>
    </subcellularLocation>
</comment>
<dbReference type="RefSeq" id="WP_013099793.1">
    <property type="nucleotide sequence ID" value="NC_014122.1"/>
</dbReference>
<proteinExistence type="inferred from homology"/>
<sequence>MRGFKFNGYKEGKYGVSIIYSEVPALVSATFTKNRVKAHPVILCQELLKKKEKFRAIVVNSGNANCYTNGGMEDAKKMQEIVSKLLNIEKEDILVASTGVIGRKMPMDIIEDRIKKAYERLKRGNNLEETAKAIMTTDTFPKYVVKKVGDVNIVGIAKGAGMIHPNMATMLCFVLTDVKIEKDELDNLLKEMVEKTFNRISVDGDTSTNDSVFIMANGLSNINYKEIKEEFDNALFEVFDTLARMIVKDGEGASKFMEVIVKGAKSKEDAEKACKSVINSLLVKTAVFGGDPNWGRILAAVGYSGADFNPEEIDIILKSGEEEVYLVKDGNVLADEGSEELKKAEKLMKNKEITFIIDLKAGTFEDKAYGCDLTYEYVRINSEYTT</sequence>
<dbReference type="NCBIfam" id="NF003802">
    <property type="entry name" value="PRK05388.1"/>
    <property type="match status" value="1"/>
</dbReference>
<feature type="binding site" evidence="9">
    <location>
        <position position="158"/>
    </location>
    <ligand>
        <name>substrate</name>
    </ligand>
</feature>
<comment type="similarity">
    <text evidence="1 9">Belongs to the ArgJ family.</text>
</comment>
<feature type="site" description="Involved in the stabilization of negative charge on the oxyanion by the formation of the oxyanion hole" evidence="9">
    <location>
        <position position="99"/>
    </location>
</feature>
<evidence type="ECO:0000256" key="6">
    <source>
        <dbReference type="ARBA" id="ARBA00022813"/>
    </source>
</evidence>
<feature type="binding site" evidence="9">
    <location>
        <position position="136"/>
    </location>
    <ligand>
        <name>substrate</name>
    </ligand>
</feature>
<protein>
    <recommendedName>
        <fullName evidence="9">Glutamate N-acetyltransferase</fullName>
        <ecNumber evidence="9">2.3.1.35</ecNumber>
    </recommendedName>
    <alternativeName>
        <fullName evidence="9">Ornithine acetyltransferase</fullName>
        <shortName evidence="9">OATase</shortName>
    </alternativeName>
    <alternativeName>
        <fullName evidence="9">Ornithine transacetylase</fullName>
    </alternativeName>
    <component>
        <recommendedName>
            <fullName evidence="9">Glutamate N-acetyltransferase alpha chain</fullName>
        </recommendedName>
    </component>
    <component>
        <recommendedName>
            <fullName evidence="9">Glutamate N-acetyltransferase beta chain</fullName>
        </recommendedName>
    </component>
</protein>
<dbReference type="InterPro" id="IPR042195">
    <property type="entry name" value="ArgJ_beta_C"/>
</dbReference>
<dbReference type="GO" id="GO:0006526">
    <property type="term" value="P:L-arginine biosynthetic process"/>
    <property type="evidence" value="ECO:0007669"/>
    <property type="project" value="UniProtKB-UniRule"/>
</dbReference>
<name>D5VR44_METIM</name>
<dbReference type="HAMAP" id="MF_01106">
    <property type="entry name" value="ArgJ"/>
    <property type="match status" value="1"/>
</dbReference>
<evidence type="ECO:0000313" key="10">
    <source>
        <dbReference type="EMBL" id="ADG13047.1"/>
    </source>
</evidence>
<dbReference type="Pfam" id="PF01960">
    <property type="entry name" value="ArgJ"/>
    <property type="match status" value="1"/>
</dbReference>
<keyword evidence="4 9" id="KW-0028">Amino-acid biosynthesis</keyword>
<comment type="pathway">
    <text evidence="9">Amino-acid biosynthesis; L-arginine biosynthesis; L-ornithine and N-acetyl-L-glutamate from L-glutamate and N(2)-acetyl-L-ornithine (cyclic): step 1/1.</text>
</comment>
<dbReference type="GO" id="GO:0006592">
    <property type="term" value="P:ornithine biosynthetic process"/>
    <property type="evidence" value="ECO:0007669"/>
    <property type="project" value="TreeGrafter"/>
</dbReference>
<dbReference type="GeneID" id="9131381"/>
<accession>D5VR44</accession>
<gene>
    <name evidence="9" type="primary">argJ</name>
    <name evidence="10" type="ordered locus">Metin_0377</name>
</gene>
<evidence type="ECO:0000256" key="9">
    <source>
        <dbReference type="HAMAP-Rule" id="MF_01106"/>
    </source>
</evidence>
<keyword evidence="5 9" id="KW-0808">Transferase</keyword>
<feature type="site" description="Involved in the stabilization of negative charge on the oxyanion by the formation of the oxyanion hole" evidence="9">
    <location>
        <position position="98"/>
    </location>
</feature>
<feature type="chain" id="PRO_5044352988" description="Glutamate N-acetyltransferase alpha chain" evidence="9">
    <location>
        <begin position="1"/>
        <end position="168"/>
    </location>
</feature>
<dbReference type="EMBL" id="CP002009">
    <property type="protein sequence ID" value="ADG13047.1"/>
    <property type="molecule type" value="Genomic_DNA"/>
</dbReference>
<reference evidence="10" key="1">
    <citation type="submission" date="2010-04" db="EMBL/GenBank/DDBJ databases">
        <title>Complete sequence of Methanocaldococcus infernus ME.</title>
        <authorList>
            <consortium name="US DOE Joint Genome Institute"/>
            <person name="Lucas S."/>
            <person name="Copeland A."/>
            <person name="Lapidus A."/>
            <person name="Cheng J.-F."/>
            <person name="Bruce D."/>
            <person name="Goodwin L."/>
            <person name="Pitluck S."/>
            <person name="Munk A.C."/>
            <person name="Detter J.C."/>
            <person name="Han C."/>
            <person name="Tapia R."/>
            <person name="Land M."/>
            <person name="Hauser L."/>
            <person name="Kyrpides N."/>
            <person name="Mikhailova N."/>
            <person name="Sieprawska-Lupa M."/>
            <person name="Whitman W.B."/>
            <person name="Woyke T."/>
        </authorList>
    </citation>
    <scope>NUCLEOTIDE SEQUENCE [LARGE SCALE GENOMIC DNA]</scope>
    <source>
        <strain evidence="10">ME</strain>
    </source>
</reference>
<keyword evidence="11" id="KW-1185">Reference proteome</keyword>
<comment type="subunit">
    <text evidence="2 9">Heterotetramer of two alpha and two beta chains.</text>
</comment>
<dbReference type="HOGENOM" id="CLU_027172_1_0_2"/>
<dbReference type="FunFam" id="3.10.20.340:FF:000001">
    <property type="entry name" value="Arginine biosynthesis bifunctional protein ArgJ, chloroplastic"/>
    <property type="match status" value="1"/>
</dbReference>
<dbReference type="Gene3D" id="3.60.70.12">
    <property type="entry name" value="L-amino peptidase D-ALA esterase/amidase"/>
    <property type="match status" value="1"/>
</dbReference>
<feature type="active site" description="Nucleophile" evidence="9">
    <location>
        <position position="169"/>
    </location>
</feature>
<keyword evidence="6 9" id="KW-0068">Autocatalytic cleavage</keyword>
<dbReference type="SUPFAM" id="SSF56266">
    <property type="entry name" value="DmpA/ArgJ-like"/>
    <property type="match status" value="1"/>
</dbReference>
<dbReference type="FunFam" id="3.60.70.12:FF:000001">
    <property type="entry name" value="Arginine biosynthesis bifunctional protein ArgJ, chloroplastic"/>
    <property type="match status" value="1"/>
</dbReference>
<evidence type="ECO:0000256" key="2">
    <source>
        <dbReference type="ARBA" id="ARBA00011475"/>
    </source>
</evidence>
<evidence type="ECO:0000256" key="1">
    <source>
        <dbReference type="ARBA" id="ARBA00006774"/>
    </source>
</evidence>
<organism evidence="10 11">
    <name type="scientific">Methanocaldococcus infernus (strain DSM 11812 / JCM 15783 / ME)</name>
    <dbReference type="NCBI Taxonomy" id="573063"/>
    <lineage>
        <taxon>Archaea</taxon>
        <taxon>Methanobacteriati</taxon>
        <taxon>Methanobacteriota</taxon>
        <taxon>Methanomada group</taxon>
        <taxon>Methanococci</taxon>
        <taxon>Methanococcales</taxon>
        <taxon>Methanocaldococcaceae</taxon>
        <taxon>Methanocaldococcus</taxon>
    </lineage>
</organism>
<comment type="function">
    <text evidence="9">Catalyzes the transfer of the acetyl group from N(2)-acetylornithine to glutamate, forming N-acetylglutamate and L-ornithine.</text>
</comment>
<evidence type="ECO:0000256" key="5">
    <source>
        <dbReference type="ARBA" id="ARBA00022679"/>
    </source>
</evidence>
<keyword evidence="7 9" id="KW-0012">Acyltransferase</keyword>
<evidence type="ECO:0000256" key="8">
    <source>
        <dbReference type="ARBA" id="ARBA00049439"/>
    </source>
</evidence>
<keyword evidence="3 9" id="KW-0055">Arginine biosynthesis</keyword>
<feature type="binding site" evidence="9">
    <location>
        <position position="386"/>
    </location>
    <ligand>
        <name>substrate</name>
    </ligand>
</feature>
<evidence type="ECO:0000313" key="11">
    <source>
        <dbReference type="Proteomes" id="UP000002061"/>
    </source>
</evidence>
<comment type="catalytic activity">
    <reaction evidence="8 9">
        <text>N(2)-acetyl-L-ornithine + L-glutamate = N-acetyl-L-glutamate + L-ornithine</text>
        <dbReference type="Rhea" id="RHEA:15349"/>
        <dbReference type="ChEBI" id="CHEBI:29985"/>
        <dbReference type="ChEBI" id="CHEBI:44337"/>
        <dbReference type="ChEBI" id="CHEBI:46911"/>
        <dbReference type="ChEBI" id="CHEBI:57805"/>
        <dbReference type="EC" id="2.3.1.35"/>
    </reaction>
</comment>
<dbReference type="PANTHER" id="PTHR23100">
    <property type="entry name" value="ARGININE BIOSYNTHESIS BIFUNCTIONAL PROTEIN ARGJ"/>
    <property type="match status" value="1"/>
</dbReference>
<evidence type="ECO:0000256" key="3">
    <source>
        <dbReference type="ARBA" id="ARBA00022571"/>
    </source>
</evidence>
<feature type="binding site" evidence="9">
    <location>
        <position position="381"/>
    </location>
    <ligand>
        <name>substrate</name>
    </ligand>
</feature>
<dbReference type="GO" id="GO:0005737">
    <property type="term" value="C:cytoplasm"/>
    <property type="evidence" value="ECO:0007669"/>
    <property type="project" value="UniProtKB-SubCell"/>
</dbReference>